<comment type="pathway">
    <text evidence="2">Cofactor biosynthesis; NAD(+) biosynthesis; nicotinate D-ribonucleotide from quinolinate: step 1/1.</text>
</comment>
<keyword evidence="6" id="KW-0662">Pyridine nucleotide biosynthesis</keyword>
<feature type="binding site" evidence="13">
    <location>
        <position position="195"/>
    </location>
    <ligand>
        <name>substrate</name>
    </ligand>
</feature>
<evidence type="ECO:0000256" key="9">
    <source>
        <dbReference type="ARBA" id="ARBA00033102"/>
    </source>
</evidence>
<evidence type="ECO:0000256" key="10">
    <source>
        <dbReference type="ARBA" id="ARBA00047445"/>
    </source>
</evidence>
<evidence type="ECO:0000313" key="17">
    <source>
        <dbReference type="Proteomes" id="UP001321786"/>
    </source>
</evidence>
<organism evidence="16 17">
    <name type="scientific">Helicovermis profundi</name>
    <dbReference type="NCBI Taxonomy" id="3065157"/>
    <lineage>
        <taxon>Bacteria</taxon>
        <taxon>Bacillati</taxon>
        <taxon>Bacillota</taxon>
        <taxon>Clostridia</taxon>
        <taxon>Helicovermis</taxon>
    </lineage>
</organism>
<feature type="binding site" evidence="13">
    <location>
        <begin position="239"/>
        <end position="241"/>
    </location>
    <ligand>
        <name>substrate</name>
    </ligand>
</feature>
<dbReference type="InterPro" id="IPR013785">
    <property type="entry name" value="Aldolase_TIM"/>
</dbReference>
<feature type="binding site" evidence="13">
    <location>
        <position position="165"/>
    </location>
    <ligand>
        <name>substrate</name>
    </ligand>
</feature>
<feature type="domain" description="Quinolinate phosphoribosyl transferase N-terminal" evidence="15">
    <location>
        <begin position="23"/>
        <end position="108"/>
    </location>
</feature>
<evidence type="ECO:0000256" key="2">
    <source>
        <dbReference type="ARBA" id="ARBA00004893"/>
    </source>
</evidence>
<dbReference type="FunFam" id="3.90.1170.20:FF:000001">
    <property type="entry name" value="Nicotinate-nucleotide diphosphorylase (Carboxylating)"/>
    <property type="match status" value="1"/>
</dbReference>
<dbReference type="InterPro" id="IPR037128">
    <property type="entry name" value="Quinolinate_PRibosylTase_N_sf"/>
</dbReference>
<dbReference type="PANTHER" id="PTHR32179">
    <property type="entry name" value="NICOTINATE-NUCLEOTIDE PYROPHOSPHORYLASE [CARBOXYLATING]"/>
    <property type="match status" value="1"/>
</dbReference>
<feature type="binding site" evidence="13">
    <location>
        <position position="155"/>
    </location>
    <ligand>
        <name>substrate</name>
    </ligand>
</feature>
<keyword evidence="17" id="KW-1185">Reference proteome</keyword>
<evidence type="ECO:0000256" key="3">
    <source>
        <dbReference type="ARBA" id="ARBA00009400"/>
    </source>
</evidence>
<reference evidence="16 17" key="1">
    <citation type="submission" date="2023-08" db="EMBL/GenBank/DDBJ databases">
        <title>Helicovermis profunda gen. nov., sp. nov., a novel mesophilic, fermentative bacterium within the Bacillota from a deep-sea hydrothermal vent chimney.</title>
        <authorList>
            <person name="Miyazaki U."/>
            <person name="Mizutani D."/>
            <person name="Hashimoto Y."/>
            <person name="Tame A."/>
            <person name="Sawayama S."/>
            <person name="Miyazaki J."/>
            <person name="Takai K."/>
            <person name="Nakagawa S."/>
        </authorList>
    </citation>
    <scope>NUCLEOTIDE SEQUENCE [LARGE SCALE GENOMIC DNA]</scope>
    <source>
        <strain evidence="16 17">S502</strain>
    </source>
</reference>
<dbReference type="Gene3D" id="3.20.20.70">
    <property type="entry name" value="Aldolase class I"/>
    <property type="match status" value="1"/>
</dbReference>
<keyword evidence="7 12" id="KW-0328">Glycosyltransferase</keyword>
<dbReference type="Proteomes" id="UP001321786">
    <property type="component" value="Chromosome"/>
</dbReference>
<evidence type="ECO:0000256" key="5">
    <source>
        <dbReference type="ARBA" id="ARBA00011944"/>
    </source>
</evidence>
<evidence type="ECO:0000256" key="7">
    <source>
        <dbReference type="ARBA" id="ARBA00022676"/>
    </source>
</evidence>
<dbReference type="GO" id="GO:0034213">
    <property type="term" value="P:quinolinate catabolic process"/>
    <property type="evidence" value="ECO:0007669"/>
    <property type="project" value="TreeGrafter"/>
</dbReference>
<dbReference type="FunFam" id="3.20.20.70:FF:000030">
    <property type="entry name" value="Nicotinate-nucleotide pyrophosphorylase, carboxylating"/>
    <property type="match status" value="1"/>
</dbReference>
<feature type="binding site" evidence="13">
    <location>
        <begin position="260"/>
        <end position="262"/>
    </location>
    <ligand>
        <name>substrate</name>
    </ligand>
</feature>
<feature type="domain" description="Quinolinate phosphoribosyl transferase C-terminal" evidence="14">
    <location>
        <begin position="110"/>
        <end position="274"/>
    </location>
</feature>
<protein>
    <recommendedName>
        <fullName evidence="11">Probable nicotinate-nucleotide pyrophosphorylase [carboxylating]</fullName>
        <ecNumber evidence="5">2.4.2.19</ecNumber>
    </recommendedName>
    <alternativeName>
        <fullName evidence="9">Quinolinate phosphoribosyltransferase [decarboxylating]</fullName>
    </alternativeName>
</protein>
<evidence type="ECO:0000256" key="1">
    <source>
        <dbReference type="ARBA" id="ARBA00003237"/>
    </source>
</evidence>
<keyword evidence="8 12" id="KW-0808">Transferase</keyword>
<dbReference type="InterPro" id="IPR022412">
    <property type="entry name" value="Quinolinate_PRibosylTrfase_N"/>
</dbReference>
<evidence type="ECO:0000259" key="14">
    <source>
        <dbReference type="Pfam" id="PF01729"/>
    </source>
</evidence>
<evidence type="ECO:0000256" key="6">
    <source>
        <dbReference type="ARBA" id="ARBA00022642"/>
    </source>
</evidence>
<evidence type="ECO:0000256" key="8">
    <source>
        <dbReference type="ARBA" id="ARBA00022679"/>
    </source>
</evidence>
<evidence type="ECO:0000313" key="16">
    <source>
        <dbReference type="EMBL" id="BEP27683.1"/>
    </source>
</evidence>
<proteinExistence type="inferred from homology"/>
<dbReference type="EC" id="2.4.2.19" evidence="5"/>
<dbReference type="InterPro" id="IPR036068">
    <property type="entry name" value="Nicotinate_pribotase-like_C"/>
</dbReference>
<dbReference type="AlphaFoldDB" id="A0AAU9E0F3"/>
<evidence type="ECO:0000256" key="12">
    <source>
        <dbReference type="PIRNR" id="PIRNR006250"/>
    </source>
</evidence>
<evidence type="ECO:0000256" key="4">
    <source>
        <dbReference type="ARBA" id="ARBA00011218"/>
    </source>
</evidence>
<sequence>MINQFLVDEILINGLKEDITYNDITTDNLIDKNSKSVAFITFKEDGVICGTNLIERLYELLDINIDVELLVNEGEYILKGKDVIKLSGSTRNLLKGERLGLNILQRMSGIATLSKLFSDKVKALDVKIVDTRKTTPNLRIIEKYAVTVGNCFNHRYNLSDSVMIKDNHIKAAGSIKNAVKIIRDKIGHTIKIEVEVTNLDELREALNENADIIMLDNMDNKTMLKAVEINNKKAILEASGGVNINTVYDIALTGVDIISVGALTHSAKALDISMNIL</sequence>
<dbReference type="InterPro" id="IPR002638">
    <property type="entry name" value="Quinolinate_PRibosylTrfase_C"/>
</dbReference>
<dbReference type="InterPro" id="IPR004393">
    <property type="entry name" value="NadC"/>
</dbReference>
<comment type="subunit">
    <text evidence="4">Hexamer formed by 3 homodimers.</text>
</comment>
<dbReference type="GO" id="GO:0004514">
    <property type="term" value="F:nicotinate-nucleotide diphosphorylase (carboxylating) activity"/>
    <property type="evidence" value="ECO:0007669"/>
    <property type="project" value="UniProtKB-EC"/>
</dbReference>
<comment type="function">
    <text evidence="1">Involved in the catabolism of quinolinic acid (QA).</text>
</comment>
<accession>A0AAU9E0F3</accession>
<dbReference type="KEGG" id="hprf:HLPR_00140"/>
<comment type="catalytic activity">
    <reaction evidence="10">
        <text>nicotinate beta-D-ribonucleotide + CO2 + diphosphate = quinolinate + 5-phospho-alpha-D-ribose 1-diphosphate + 2 H(+)</text>
        <dbReference type="Rhea" id="RHEA:12733"/>
        <dbReference type="ChEBI" id="CHEBI:15378"/>
        <dbReference type="ChEBI" id="CHEBI:16526"/>
        <dbReference type="ChEBI" id="CHEBI:29959"/>
        <dbReference type="ChEBI" id="CHEBI:33019"/>
        <dbReference type="ChEBI" id="CHEBI:57502"/>
        <dbReference type="ChEBI" id="CHEBI:58017"/>
        <dbReference type="EC" id="2.4.2.19"/>
    </reaction>
</comment>
<evidence type="ECO:0000256" key="11">
    <source>
        <dbReference type="ARBA" id="ARBA00069173"/>
    </source>
</evidence>
<evidence type="ECO:0000259" key="15">
    <source>
        <dbReference type="Pfam" id="PF02749"/>
    </source>
</evidence>
<dbReference type="GO" id="GO:0005737">
    <property type="term" value="C:cytoplasm"/>
    <property type="evidence" value="ECO:0007669"/>
    <property type="project" value="TreeGrafter"/>
</dbReference>
<dbReference type="CDD" id="cd01572">
    <property type="entry name" value="QPRTase"/>
    <property type="match status" value="1"/>
</dbReference>
<dbReference type="PANTHER" id="PTHR32179:SF3">
    <property type="entry name" value="NICOTINATE-NUCLEOTIDE PYROPHOSPHORYLASE [CARBOXYLATING]"/>
    <property type="match status" value="1"/>
</dbReference>
<dbReference type="RefSeq" id="WP_338536054.1">
    <property type="nucleotide sequence ID" value="NZ_AP028654.1"/>
</dbReference>
<dbReference type="Pfam" id="PF01729">
    <property type="entry name" value="QRPTase_C"/>
    <property type="match status" value="1"/>
</dbReference>
<dbReference type="Pfam" id="PF02749">
    <property type="entry name" value="QRPTase_N"/>
    <property type="match status" value="1"/>
</dbReference>
<dbReference type="NCBIfam" id="TIGR00078">
    <property type="entry name" value="nadC"/>
    <property type="match status" value="1"/>
</dbReference>
<dbReference type="EMBL" id="AP028654">
    <property type="protein sequence ID" value="BEP27683.1"/>
    <property type="molecule type" value="Genomic_DNA"/>
</dbReference>
<comment type="similarity">
    <text evidence="3 12">Belongs to the NadC/ModD family.</text>
</comment>
<dbReference type="SUPFAM" id="SSF51690">
    <property type="entry name" value="Nicotinate/Quinolinate PRTase C-terminal domain-like"/>
    <property type="match status" value="1"/>
</dbReference>
<gene>
    <name evidence="16" type="primary">nadC</name>
    <name evidence="16" type="ORF">HLPR_00140</name>
</gene>
<dbReference type="GO" id="GO:0009435">
    <property type="term" value="P:NAD+ biosynthetic process"/>
    <property type="evidence" value="ECO:0007669"/>
    <property type="project" value="InterPro"/>
</dbReference>
<feature type="binding site" evidence="13">
    <location>
        <begin position="131"/>
        <end position="133"/>
    </location>
    <ligand>
        <name>substrate</name>
    </ligand>
</feature>
<dbReference type="Gene3D" id="3.90.1170.20">
    <property type="entry name" value="Quinolinate phosphoribosyl transferase, N-terminal domain"/>
    <property type="match status" value="1"/>
</dbReference>
<dbReference type="SUPFAM" id="SSF54675">
    <property type="entry name" value="Nicotinate/Quinolinate PRTase N-terminal domain-like"/>
    <property type="match status" value="1"/>
</dbReference>
<evidence type="ECO:0000256" key="13">
    <source>
        <dbReference type="PIRSR" id="PIRSR006250-1"/>
    </source>
</evidence>
<dbReference type="InterPro" id="IPR027277">
    <property type="entry name" value="NadC/ModD"/>
</dbReference>
<name>A0AAU9E0F3_9FIRM</name>
<feature type="binding site" evidence="13">
    <location>
        <position position="98"/>
    </location>
    <ligand>
        <name>substrate</name>
    </ligand>
</feature>
<feature type="binding site" evidence="13">
    <location>
        <position position="216"/>
    </location>
    <ligand>
        <name>substrate</name>
    </ligand>
</feature>
<dbReference type="PIRSF" id="PIRSF006250">
    <property type="entry name" value="NadC_ModD"/>
    <property type="match status" value="1"/>
</dbReference>